<evidence type="ECO:0000256" key="3">
    <source>
        <dbReference type="SAM" id="Phobius"/>
    </source>
</evidence>
<keyword evidence="6" id="KW-1185">Reference proteome</keyword>
<dbReference type="SUPFAM" id="SSF82171">
    <property type="entry name" value="DPP6 N-terminal domain-like"/>
    <property type="match status" value="1"/>
</dbReference>
<dbReference type="Pfam" id="PF00486">
    <property type="entry name" value="Trans_reg_C"/>
    <property type="match status" value="1"/>
</dbReference>
<accession>A0ABQ6HFP7</accession>
<organism evidence="5 6">
    <name type="scientific">Thalassotalea loyana</name>
    <dbReference type="NCBI Taxonomy" id="280483"/>
    <lineage>
        <taxon>Bacteria</taxon>
        <taxon>Pseudomonadati</taxon>
        <taxon>Pseudomonadota</taxon>
        <taxon>Gammaproteobacteria</taxon>
        <taxon>Alteromonadales</taxon>
        <taxon>Colwelliaceae</taxon>
        <taxon>Thalassotalea</taxon>
    </lineage>
</organism>
<comment type="caution">
    <text evidence="5">The sequence shown here is derived from an EMBL/GenBank/DDBJ whole genome shotgun (WGS) entry which is preliminary data.</text>
</comment>
<dbReference type="InterPro" id="IPR015943">
    <property type="entry name" value="WD40/YVTN_repeat-like_dom_sf"/>
</dbReference>
<proteinExistence type="predicted"/>
<keyword evidence="1 2" id="KW-0238">DNA-binding</keyword>
<dbReference type="SMART" id="SM00862">
    <property type="entry name" value="Trans_reg_C"/>
    <property type="match status" value="1"/>
</dbReference>
<evidence type="ECO:0000256" key="2">
    <source>
        <dbReference type="PROSITE-ProRule" id="PRU01091"/>
    </source>
</evidence>
<dbReference type="CDD" id="cd00383">
    <property type="entry name" value="trans_reg_C"/>
    <property type="match status" value="1"/>
</dbReference>
<dbReference type="InterPro" id="IPR011042">
    <property type="entry name" value="6-blade_b-propeller_TolB-like"/>
</dbReference>
<dbReference type="Proteomes" id="UP001157134">
    <property type="component" value="Unassembled WGS sequence"/>
</dbReference>
<evidence type="ECO:0000259" key="4">
    <source>
        <dbReference type="PROSITE" id="PS51755"/>
    </source>
</evidence>
<dbReference type="InterPro" id="IPR036388">
    <property type="entry name" value="WH-like_DNA-bd_sf"/>
</dbReference>
<name>A0ABQ6HFP7_9GAMM</name>
<dbReference type="SUPFAM" id="SSF46894">
    <property type="entry name" value="C-terminal effector domain of the bipartite response regulators"/>
    <property type="match status" value="1"/>
</dbReference>
<dbReference type="EMBL" id="BSSV01000003">
    <property type="protein sequence ID" value="GLX85562.1"/>
    <property type="molecule type" value="Genomic_DNA"/>
</dbReference>
<dbReference type="PROSITE" id="PS51755">
    <property type="entry name" value="OMPR_PHOB"/>
    <property type="match status" value="1"/>
</dbReference>
<keyword evidence="3" id="KW-1133">Transmembrane helix</keyword>
<feature type="transmembrane region" description="Helical" evidence="3">
    <location>
        <begin position="134"/>
        <end position="153"/>
    </location>
</feature>
<dbReference type="InterPro" id="IPR016032">
    <property type="entry name" value="Sig_transdc_resp-reg_C-effctor"/>
</dbReference>
<gene>
    <name evidence="5" type="ORF">tloyanaT_18140</name>
</gene>
<keyword evidence="3" id="KW-0812">Transmembrane</keyword>
<keyword evidence="3" id="KW-0472">Membrane</keyword>
<feature type="domain" description="OmpR/PhoB-type" evidence="4">
    <location>
        <begin position="1"/>
        <end position="98"/>
    </location>
</feature>
<dbReference type="Gene3D" id="2.130.10.10">
    <property type="entry name" value="YVTN repeat-like/Quinoprotein amine dehydrogenase"/>
    <property type="match status" value="1"/>
</dbReference>
<evidence type="ECO:0000256" key="1">
    <source>
        <dbReference type="ARBA" id="ARBA00023125"/>
    </source>
</evidence>
<dbReference type="RefSeq" id="WP_284297783.1">
    <property type="nucleotide sequence ID" value="NZ_BSSV01000003.1"/>
</dbReference>
<feature type="DNA-binding region" description="OmpR/PhoB-type" evidence="2">
    <location>
        <begin position="1"/>
        <end position="98"/>
    </location>
</feature>
<protein>
    <recommendedName>
        <fullName evidence="4">OmpR/PhoB-type domain-containing protein</fullName>
    </recommendedName>
</protein>
<sequence length="686" mass="78020">MSYEFGDILVNEEKMTLEKSGTVVDCEPRVFQLLLCFCQRPQEAISREQLIADVWQGRVVSDAAVNRAVAELRKLIEDDSRKPVWITTVSKVGYRLNAEPIIVNDGEKGRESPHVDLHLTQTITPEINRLPTKLVMFIVCGFVFAFVAFALYIERTASNELNILERKPLTSSLGIAFNPYYHDESKVFAYLYRDEGQPFAQIKWQNYGEEARQLTLDNYYYTDIVIKDRDTAFASRLNDLNERICSIVEIELESSLVSEILPCGKDSMTQLVFDRHRNQLIYQQRESVSNPYAIYSFQLNSGRKTQLTHPAQTGNGLGDYIFALAPDNENLAVIEYGDAGSDQLKIIALENSQTTQSFDFIKQVYGLLWLDNNTLLASNESGLYQFSTENGLIENVEKSDQFYRLAKGAGRSILTERSHTSTRIISYSLKGAEQEVKTQNNGINSHPVYANNTDSLVFLSDMSGDKRLYLSASSNQVKPLEFSENIGEKIDFVSALSWSANDEFIAASINDKLFLYHVKSAQWKQLATDFKQIHHASFYQDDMLLFSAESDGQWQIWQYDKPSGNITQLTTSEGYSAYRDGAELYFTKYSRDGLYAMDLETKEERTITNNFPVRYWRHWQINEGNIAVLTPNGYMRVDAKTGAMDAIKVFSDGHPSQCSMSLPQNRVICSQLGQSTSNIWQIQLSQ</sequence>
<evidence type="ECO:0000313" key="5">
    <source>
        <dbReference type="EMBL" id="GLX85562.1"/>
    </source>
</evidence>
<dbReference type="PANTHER" id="PTHR36842:SF1">
    <property type="entry name" value="PROTEIN TOLB"/>
    <property type="match status" value="1"/>
</dbReference>
<dbReference type="InterPro" id="IPR001867">
    <property type="entry name" value="OmpR/PhoB-type_DNA-bd"/>
</dbReference>
<dbReference type="Gene3D" id="2.120.10.30">
    <property type="entry name" value="TolB, C-terminal domain"/>
    <property type="match status" value="1"/>
</dbReference>
<reference evidence="5 6" key="1">
    <citation type="submission" date="2023-03" db="EMBL/GenBank/DDBJ databases">
        <title>Thalassotalea loyana LMG 22536T draft genome sequence.</title>
        <authorList>
            <person name="Sawabe T."/>
        </authorList>
    </citation>
    <scope>NUCLEOTIDE SEQUENCE [LARGE SCALE GENOMIC DNA]</scope>
    <source>
        <strain evidence="5 6">LMG 22536</strain>
    </source>
</reference>
<evidence type="ECO:0000313" key="6">
    <source>
        <dbReference type="Proteomes" id="UP001157134"/>
    </source>
</evidence>
<dbReference type="PANTHER" id="PTHR36842">
    <property type="entry name" value="PROTEIN TOLB HOMOLOG"/>
    <property type="match status" value="1"/>
</dbReference>
<dbReference type="Gene3D" id="1.10.10.10">
    <property type="entry name" value="Winged helix-like DNA-binding domain superfamily/Winged helix DNA-binding domain"/>
    <property type="match status" value="1"/>
</dbReference>